<dbReference type="RefSeq" id="WP_344785384.1">
    <property type="nucleotide sequence ID" value="NZ_BAABAF010000018.1"/>
</dbReference>
<dbReference type="InterPro" id="IPR020556">
    <property type="entry name" value="Amidase_CS"/>
</dbReference>
<dbReference type="InterPro" id="IPR036928">
    <property type="entry name" value="AS_sf"/>
</dbReference>
<dbReference type="Gene3D" id="3.90.1300.10">
    <property type="entry name" value="Amidase signature (AS) domain"/>
    <property type="match status" value="1"/>
</dbReference>
<dbReference type="Proteomes" id="UP001500540">
    <property type="component" value="Unassembled WGS sequence"/>
</dbReference>
<dbReference type="SUPFAM" id="SSF75304">
    <property type="entry name" value="Amidase signature (AS) enzymes"/>
    <property type="match status" value="1"/>
</dbReference>
<comment type="similarity">
    <text evidence="1">Belongs to the amidase family.</text>
</comment>
<keyword evidence="4" id="KW-1185">Reference proteome</keyword>
<accession>A0ABP7GYG1</accession>
<comment type="caution">
    <text evidence="3">The sequence shown here is derived from an EMBL/GenBank/DDBJ whole genome shotgun (WGS) entry which is preliminary data.</text>
</comment>
<dbReference type="PANTHER" id="PTHR11895">
    <property type="entry name" value="TRANSAMIDASE"/>
    <property type="match status" value="1"/>
</dbReference>
<protein>
    <submittedName>
        <fullName evidence="3">Amidase</fullName>
    </submittedName>
</protein>
<name>A0ABP7GYG1_9MICO</name>
<evidence type="ECO:0000256" key="1">
    <source>
        <dbReference type="ARBA" id="ARBA00009199"/>
    </source>
</evidence>
<dbReference type="EMBL" id="BAABAF010000018">
    <property type="protein sequence ID" value="GAA3778088.1"/>
    <property type="molecule type" value="Genomic_DNA"/>
</dbReference>
<dbReference type="Pfam" id="PF01425">
    <property type="entry name" value="Amidase"/>
    <property type="match status" value="1"/>
</dbReference>
<dbReference type="PROSITE" id="PS00571">
    <property type="entry name" value="AMIDASES"/>
    <property type="match status" value="1"/>
</dbReference>
<sequence length="470" mass="49324">MTFTVGAIPDVTETARKIASGEISSIDVVNRALARIAEVDADIGAFTVVLTDEARSAAVAADNSVAAGEPIGPLHGVPIAVKDHIWMRGVLATNGSRAYKHFRPSVDAVPVARLRTAGAVLIGKTNNPEFCYRGFTDNAVWGPTRNPYDLERTPGGSSGGSAAAVAAGMVAGALGTDGGGSIRLPAAFCGVTGHKPTFGVVPKDPGFRGWKSLSVTGPIARSVRDCALLMDVIAGADPADDLSFPNPRPGYSTLLSASTTTIGALRIAYSHDLGFAPVDEDVRQRFSETIEHLREAGLTLTDAHPSTGDPNDLWNDIAVCEGFSSEGVLLAEWEDAMTPGTASIIRAGEHKSAADYLDAIYRRSAFTERWLRFFGEFDILLTPTAQVTAFPLGRDTPETAGGLPVDPFFDAWSAMFYPANLAGLPATTIPVGLSSHGLPIGLQVMGGRFDDARVLAAAAFIERLCAGSVR</sequence>
<evidence type="ECO:0000259" key="2">
    <source>
        <dbReference type="Pfam" id="PF01425"/>
    </source>
</evidence>
<dbReference type="PANTHER" id="PTHR11895:SF7">
    <property type="entry name" value="GLUTAMYL-TRNA(GLN) AMIDOTRANSFERASE SUBUNIT A, MITOCHONDRIAL"/>
    <property type="match status" value="1"/>
</dbReference>
<dbReference type="InterPro" id="IPR023631">
    <property type="entry name" value="Amidase_dom"/>
</dbReference>
<proteinExistence type="inferred from homology"/>
<dbReference type="InterPro" id="IPR000120">
    <property type="entry name" value="Amidase"/>
</dbReference>
<reference evidence="4" key="1">
    <citation type="journal article" date="2019" name="Int. J. Syst. Evol. Microbiol.">
        <title>The Global Catalogue of Microorganisms (GCM) 10K type strain sequencing project: providing services to taxonomists for standard genome sequencing and annotation.</title>
        <authorList>
            <consortium name="The Broad Institute Genomics Platform"/>
            <consortium name="The Broad Institute Genome Sequencing Center for Infectious Disease"/>
            <person name="Wu L."/>
            <person name="Ma J."/>
        </authorList>
    </citation>
    <scope>NUCLEOTIDE SEQUENCE [LARGE SCALE GENOMIC DNA]</scope>
    <source>
        <strain evidence="4">JCM 16950</strain>
    </source>
</reference>
<organism evidence="3 4">
    <name type="scientific">Microbacterium kribbense</name>
    <dbReference type="NCBI Taxonomy" id="433645"/>
    <lineage>
        <taxon>Bacteria</taxon>
        <taxon>Bacillati</taxon>
        <taxon>Actinomycetota</taxon>
        <taxon>Actinomycetes</taxon>
        <taxon>Micrococcales</taxon>
        <taxon>Microbacteriaceae</taxon>
        <taxon>Microbacterium</taxon>
    </lineage>
</organism>
<feature type="domain" description="Amidase" evidence="2">
    <location>
        <begin position="27"/>
        <end position="455"/>
    </location>
</feature>
<gene>
    <name evidence="3" type="ORF">GCM10022240_31670</name>
</gene>
<evidence type="ECO:0000313" key="3">
    <source>
        <dbReference type="EMBL" id="GAA3778088.1"/>
    </source>
</evidence>
<evidence type="ECO:0000313" key="4">
    <source>
        <dbReference type="Proteomes" id="UP001500540"/>
    </source>
</evidence>